<name>A0A1F8HB05_9BACT</name>
<comment type="caution">
    <text evidence="1">The sequence shown here is derived from an EMBL/GenBank/DDBJ whole genome shotgun (WGS) entry which is preliminary data.</text>
</comment>
<reference evidence="1 2" key="1">
    <citation type="journal article" date="2016" name="Nat. Commun.">
        <title>Thousands of microbial genomes shed light on interconnected biogeochemical processes in an aquifer system.</title>
        <authorList>
            <person name="Anantharaman K."/>
            <person name="Brown C.T."/>
            <person name="Hug L.A."/>
            <person name="Sharon I."/>
            <person name="Castelle C.J."/>
            <person name="Probst A.J."/>
            <person name="Thomas B.C."/>
            <person name="Singh A."/>
            <person name="Wilkins M.J."/>
            <person name="Karaoz U."/>
            <person name="Brodie E.L."/>
            <person name="Williams K.H."/>
            <person name="Hubbard S.S."/>
            <person name="Banfield J.F."/>
        </authorList>
    </citation>
    <scope>NUCLEOTIDE SEQUENCE [LARGE SCALE GENOMIC DNA]</scope>
</reference>
<proteinExistence type="predicted"/>
<evidence type="ECO:0000313" key="1">
    <source>
        <dbReference type="EMBL" id="OGN34791.1"/>
    </source>
</evidence>
<organism evidence="1 2">
    <name type="scientific">Candidatus Yanofskybacteria bacterium RIFCSPLOWO2_02_FULL_47_9b</name>
    <dbReference type="NCBI Taxonomy" id="1802708"/>
    <lineage>
        <taxon>Bacteria</taxon>
        <taxon>Candidatus Yanofskyibacteriota</taxon>
    </lineage>
</organism>
<evidence type="ECO:0000313" key="2">
    <source>
        <dbReference type="Proteomes" id="UP000178155"/>
    </source>
</evidence>
<sequence length="78" mass="8307">MRQEPVSLTEASRFFTSDTIMAGASALGFRSSGTVAMKDGVALVKDEGQWRLHGSKEAIQKVRRVIAGSESPSPPAES</sequence>
<dbReference type="EMBL" id="MGKW01000004">
    <property type="protein sequence ID" value="OGN34791.1"/>
    <property type="molecule type" value="Genomic_DNA"/>
</dbReference>
<dbReference type="AlphaFoldDB" id="A0A1F8HB05"/>
<dbReference type="Proteomes" id="UP000178155">
    <property type="component" value="Unassembled WGS sequence"/>
</dbReference>
<accession>A0A1F8HB05</accession>
<gene>
    <name evidence="1" type="ORF">A3I39_00150</name>
</gene>
<protein>
    <submittedName>
        <fullName evidence="1">Uncharacterized protein</fullName>
    </submittedName>
</protein>